<reference evidence="1" key="1">
    <citation type="submission" date="2020-08" db="EMBL/GenBank/DDBJ databases">
        <title>Multicomponent nature underlies the extraordinary mechanical properties of spider dragline silk.</title>
        <authorList>
            <person name="Kono N."/>
            <person name="Nakamura H."/>
            <person name="Mori M."/>
            <person name="Yoshida Y."/>
            <person name="Ohtoshi R."/>
            <person name="Malay A.D."/>
            <person name="Moran D.A.P."/>
            <person name="Tomita M."/>
            <person name="Numata K."/>
            <person name="Arakawa K."/>
        </authorList>
    </citation>
    <scope>NUCLEOTIDE SEQUENCE</scope>
</reference>
<keyword evidence="2" id="KW-1185">Reference proteome</keyword>
<comment type="caution">
    <text evidence="1">The sequence shown here is derived from an EMBL/GenBank/DDBJ whole genome shotgun (WGS) entry which is preliminary data.</text>
</comment>
<proteinExistence type="predicted"/>
<organism evidence="1 2">
    <name type="scientific">Trichonephila clavipes</name>
    <name type="common">Golden silk orbweaver</name>
    <name type="synonym">Nephila clavipes</name>
    <dbReference type="NCBI Taxonomy" id="2585209"/>
    <lineage>
        <taxon>Eukaryota</taxon>
        <taxon>Metazoa</taxon>
        <taxon>Ecdysozoa</taxon>
        <taxon>Arthropoda</taxon>
        <taxon>Chelicerata</taxon>
        <taxon>Arachnida</taxon>
        <taxon>Araneae</taxon>
        <taxon>Araneomorphae</taxon>
        <taxon>Entelegynae</taxon>
        <taxon>Araneoidea</taxon>
        <taxon>Nephilidae</taxon>
        <taxon>Trichonephila</taxon>
    </lineage>
</organism>
<sequence length="125" mass="13766">MIETFTTGSPHTNTTVITAKFESGFVTKDDLVPFHCSPVSSGAAQLQTDVRWVSRVAHAMGAAIPNVLQPSAFVWFEKTQRTLVKALSVSGWRPMKQLAVRVHFVRCSGLFNDWSVEGVLSLVFV</sequence>
<dbReference type="Proteomes" id="UP000887159">
    <property type="component" value="Unassembled WGS sequence"/>
</dbReference>
<name>A0A8X6RGT3_TRICX</name>
<evidence type="ECO:0000313" key="2">
    <source>
        <dbReference type="Proteomes" id="UP000887159"/>
    </source>
</evidence>
<protein>
    <submittedName>
        <fullName evidence="1">Uncharacterized protein</fullName>
    </submittedName>
</protein>
<evidence type="ECO:0000313" key="1">
    <source>
        <dbReference type="EMBL" id="GFX89202.1"/>
    </source>
</evidence>
<accession>A0A8X6RGT3</accession>
<dbReference type="AlphaFoldDB" id="A0A8X6RGT3"/>
<gene>
    <name evidence="1" type="primary">NCL1_25363</name>
    <name evidence="1" type="ORF">TNCV_20981</name>
</gene>
<dbReference type="EMBL" id="BMAU01021068">
    <property type="protein sequence ID" value="GFX89202.1"/>
    <property type="molecule type" value="Genomic_DNA"/>
</dbReference>